<sequence length="145" mass="16285">MPEQYQIAAYRHFETAELLAANGMRDDAAYHLGVSGENAIKYAMQEAGLEAFWDRCGIKKNNQPMRGHWGHLQAKVQQELGNINLFATGRRSVPLQNLVNSGPVQQFSGWGIDIRYADSGLVPISAMDHARWHSDAQEFLINFVL</sequence>
<name>A0A975PAW1_9RHOB</name>
<keyword evidence="1" id="KW-0614">Plasmid</keyword>
<dbReference type="EMBL" id="CP076364">
    <property type="protein sequence ID" value="QWK92864.1"/>
    <property type="molecule type" value="Genomic_DNA"/>
</dbReference>
<reference evidence="1" key="1">
    <citation type="submission" date="2021-06" db="EMBL/GenBank/DDBJ databases">
        <authorList>
            <person name="Lee C.-S."/>
            <person name="Jin L."/>
        </authorList>
    </citation>
    <scope>NUCLEOTIDE SEQUENCE</scope>
    <source>
        <strain evidence="1">Con5</strain>
        <plasmid evidence="1">p3</plasmid>
    </source>
</reference>
<evidence type="ECO:0000313" key="2">
    <source>
        <dbReference type="Proteomes" id="UP000679352"/>
    </source>
</evidence>
<evidence type="ECO:0000313" key="1">
    <source>
        <dbReference type="EMBL" id="QWK92864.1"/>
    </source>
</evidence>
<proteinExistence type="predicted"/>
<accession>A0A975PAW1</accession>
<geneLocation type="plasmid" evidence="1 2">
    <name>p3</name>
</geneLocation>
<keyword evidence="2" id="KW-1185">Reference proteome</keyword>
<dbReference type="RefSeq" id="WP_215507111.1">
    <property type="nucleotide sequence ID" value="NZ_CP076364.1"/>
</dbReference>
<gene>
    <name evidence="1" type="ORF">KM031_20830</name>
</gene>
<dbReference type="KEGG" id="gfu:KM031_20830"/>
<protein>
    <submittedName>
        <fullName evidence="1">Uncharacterized protein</fullName>
    </submittedName>
</protein>
<organism evidence="1 2">
    <name type="scientific">Gemmobacter fulvus</name>
    <dbReference type="NCBI Taxonomy" id="2840474"/>
    <lineage>
        <taxon>Bacteria</taxon>
        <taxon>Pseudomonadati</taxon>
        <taxon>Pseudomonadota</taxon>
        <taxon>Alphaproteobacteria</taxon>
        <taxon>Rhodobacterales</taxon>
        <taxon>Paracoccaceae</taxon>
        <taxon>Gemmobacter</taxon>
    </lineage>
</organism>
<dbReference type="Proteomes" id="UP000679352">
    <property type="component" value="Plasmid p3"/>
</dbReference>
<dbReference type="AlphaFoldDB" id="A0A975PAW1"/>